<accession>A0A4C1ZLC8</accession>
<feature type="region of interest" description="Disordered" evidence="1">
    <location>
        <begin position="202"/>
        <end position="230"/>
    </location>
</feature>
<evidence type="ECO:0000313" key="2">
    <source>
        <dbReference type="EMBL" id="GBP89681.1"/>
    </source>
</evidence>
<feature type="compositionally biased region" description="Low complexity" evidence="1">
    <location>
        <begin position="50"/>
        <end position="70"/>
    </location>
</feature>
<feature type="compositionally biased region" description="Basic residues" evidence="1">
    <location>
        <begin position="202"/>
        <end position="218"/>
    </location>
</feature>
<proteinExistence type="predicted"/>
<gene>
    <name evidence="2" type="ORF">EVAR_65743_1</name>
</gene>
<keyword evidence="3" id="KW-1185">Reference proteome</keyword>
<dbReference type="Proteomes" id="UP000299102">
    <property type="component" value="Unassembled WGS sequence"/>
</dbReference>
<dbReference type="AlphaFoldDB" id="A0A4C1ZLC8"/>
<organism evidence="2 3">
    <name type="scientific">Eumeta variegata</name>
    <name type="common">Bagworm moth</name>
    <name type="synonym">Eumeta japonica</name>
    <dbReference type="NCBI Taxonomy" id="151549"/>
    <lineage>
        <taxon>Eukaryota</taxon>
        <taxon>Metazoa</taxon>
        <taxon>Ecdysozoa</taxon>
        <taxon>Arthropoda</taxon>
        <taxon>Hexapoda</taxon>
        <taxon>Insecta</taxon>
        <taxon>Pterygota</taxon>
        <taxon>Neoptera</taxon>
        <taxon>Endopterygota</taxon>
        <taxon>Lepidoptera</taxon>
        <taxon>Glossata</taxon>
        <taxon>Ditrysia</taxon>
        <taxon>Tineoidea</taxon>
        <taxon>Psychidae</taxon>
        <taxon>Oiketicinae</taxon>
        <taxon>Eumeta</taxon>
    </lineage>
</organism>
<evidence type="ECO:0000313" key="3">
    <source>
        <dbReference type="Proteomes" id="UP000299102"/>
    </source>
</evidence>
<feature type="region of interest" description="Disordered" evidence="1">
    <location>
        <begin position="148"/>
        <end position="168"/>
    </location>
</feature>
<reference evidence="2 3" key="1">
    <citation type="journal article" date="2019" name="Commun. Biol.">
        <title>The bagworm genome reveals a unique fibroin gene that provides high tensile strength.</title>
        <authorList>
            <person name="Kono N."/>
            <person name="Nakamura H."/>
            <person name="Ohtoshi R."/>
            <person name="Tomita M."/>
            <person name="Numata K."/>
            <person name="Arakawa K."/>
        </authorList>
    </citation>
    <scope>NUCLEOTIDE SEQUENCE [LARGE SCALE GENOMIC DNA]</scope>
</reference>
<comment type="caution">
    <text evidence="2">The sequence shown here is derived from an EMBL/GenBank/DDBJ whole genome shotgun (WGS) entry which is preliminary data.</text>
</comment>
<evidence type="ECO:0000256" key="1">
    <source>
        <dbReference type="SAM" id="MobiDB-lite"/>
    </source>
</evidence>
<dbReference type="EMBL" id="BGZK01002018">
    <property type="protein sequence ID" value="GBP89681.1"/>
    <property type="molecule type" value="Genomic_DNA"/>
</dbReference>
<protein>
    <submittedName>
        <fullName evidence="2">Uncharacterized protein</fullName>
    </submittedName>
</protein>
<feature type="region of interest" description="Disordered" evidence="1">
    <location>
        <begin position="1"/>
        <end position="81"/>
    </location>
</feature>
<sequence length="270" mass="30546">MKKGTNKILNSVLDSSLRPDPQQAVKTIKNRTTYLQKFKEKSQNQRKSTRPALGRRAPRAPSDPSAPLRRSTTRNRTSRVGLSTVRVPGLLKKFSHFRFPTEDFYNNVPFRRLDVGLLNSFEATIRRYLRKGTSQKCWKPLVIRYSGRGGRGRRTPDAAVGVRDSTADNSGPSLGGRLLSADCVCGEFRDFLRKKKRIRSSGRKKTCPVVRGRKKSSKMGRPDQNSILEPPRGWKPTPWVLLSDVKLKNARNCDLTVFSVILVNNNGHRC</sequence>
<name>A0A4C1ZLC8_EUMVA</name>